<keyword evidence="2" id="KW-1185">Reference proteome</keyword>
<proteinExistence type="predicted"/>
<evidence type="ECO:0000313" key="2">
    <source>
        <dbReference type="Proteomes" id="UP000282252"/>
    </source>
</evidence>
<organism evidence="1 2">
    <name type="scientific">Streptococcus phage SW16</name>
    <dbReference type="NCBI Taxonomy" id="2419636"/>
    <lineage>
        <taxon>Viruses</taxon>
        <taxon>Duplodnaviria</taxon>
        <taxon>Heunggongvirae</taxon>
        <taxon>Uroviricota</taxon>
        <taxon>Caudoviricetes</taxon>
        <taxon>Piorkowskivirus</taxon>
        <taxon>Piorkowskivirus SW16</taxon>
    </lineage>
</organism>
<name>A0A451EHG8_9CAUD</name>
<accession>A0A451EHG8</accession>
<dbReference type="Proteomes" id="UP000282252">
    <property type="component" value="Segment"/>
</dbReference>
<evidence type="ECO:0000313" key="1">
    <source>
        <dbReference type="EMBL" id="AYR04415.1"/>
    </source>
</evidence>
<sequence length="103" mass="12401">MRYLGITNLRDIERMTISEYELRLKAYRLKRLDEQESIYQQAWANWQVQSTKQQGKKQVPVYSTFKKFFDKEKFENDILGIKTSDSAFKKDKKLINLMKKANK</sequence>
<gene>
    <name evidence="1" type="ORF">SW16_014</name>
</gene>
<dbReference type="EMBL" id="MH892350">
    <property type="protein sequence ID" value="AYR04415.1"/>
    <property type="molecule type" value="Genomic_DNA"/>
</dbReference>
<protein>
    <submittedName>
        <fullName evidence="1">Uncharacterized protein</fullName>
    </submittedName>
</protein>
<reference evidence="1 2" key="1">
    <citation type="journal article" date="2018" name="Viruses">
        <title>Biodiversity of Streptococcus thermophilus Phages in Global Dairy Fermentations.</title>
        <authorList>
            <person name="Lavelle K."/>
            <person name="Martinez I."/>
            <person name="Neve H."/>
            <person name="Lugli G."/>
            <person name="Franz C."/>
            <person name="Ventura M."/>
            <person name="Bello F."/>
            <person name="Sinderen D."/>
            <person name="Mahony J."/>
        </authorList>
    </citation>
    <scope>NUCLEOTIDE SEQUENCE [LARGE SCALE GENOMIC DNA]</scope>
</reference>